<dbReference type="AlphaFoldDB" id="A0A9W8BE30"/>
<feature type="compositionally biased region" description="Basic residues" evidence="4">
    <location>
        <begin position="69"/>
        <end position="88"/>
    </location>
</feature>
<dbReference type="InterPro" id="IPR036910">
    <property type="entry name" value="HMG_box_dom_sf"/>
</dbReference>
<proteinExistence type="predicted"/>
<comment type="caution">
    <text evidence="6">The sequence shown here is derived from an EMBL/GenBank/DDBJ whole genome shotgun (WGS) entry which is preliminary data.</text>
</comment>
<dbReference type="GO" id="GO:0005634">
    <property type="term" value="C:nucleus"/>
    <property type="evidence" value="ECO:0007669"/>
    <property type="project" value="UniProtKB-UniRule"/>
</dbReference>
<dbReference type="CDD" id="cd00084">
    <property type="entry name" value="HMG-box_SF"/>
    <property type="match status" value="1"/>
</dbReference>
<feature type="DNA-binding region" description="HMG box" evidence="3">
    <location>
        <begin position="228"/>
        <end position="292"/>
    </location>
</feature>
<dbReference type="InterPro" id="IPR051965">
    <property type="entry name" value="ChromReg_NeuronalGeneExpr"/>
</dbReference>
<dbReference type="Pfam" id="PF09011">
    <property type="entry name" value="HMG_box_2"/>
    <property type="match status" value="1"/>
</dbReference>
<evidence type="ECO:0000256" key="3">
    <source>
        <dbReference type="PROSITE-ProRule" id="PRU00267"/>
    </source>
</evidence>
<name>A0A9W8BE30_9FUNG</name>
<dbReference type="Gene3D" id="1.10.30.10">
    <property type="entry name" value="High mobility group box domain"/>
    <property type="match status" value="2"/>
</dbReference>
<evidence type="ECO:0000259" key="5">
    <source>
        <dbReference type="PROSITE" id="PS50118"/>
    </source>
</evidence>
<feature type="region of interest" description="Disordered" evidence="4">
    <location>
        <begin position="35"/>
        <end position="96"/>
    </location>
</feature>
<evidence type="ECO:0000256" key="2">
    <source>
        <dbReference type="ARBA" id="ARBA00023242"/>
    </source>
</evidence>
<reference evidence="6" key="1">
    <citation type="submission" date="2022-07" db="EMBL/GenBank/DDBJ databases">
        <title>Phylogenomic reconstructions and comparative analyses of Kickxellomycotina fungi.</title>
        <authorList>
            <person name="Reynolds N.K."/>
            <person name="Stajich J.E."/>
            <person name="Barry K."/>
            <person name="Grigoriev I.V."/>
            <person name="Crous P."/>
            <person name="Smith M.E."/>
        </authorList>
    </citation>
    <scope>NUCLEOTIDE SEQUENCE</scope>
    <source>
        <strain evidence="6">IMI 214461</strain>
    </source>
</reference>
<gene>
    <name evidence="6" type="ORF">H4R26_003691</name>
</gene>
<dbReference type="SMART" id="SM00398">
    <property type="entry name" value="HMG"/>
    <property type="match status" value="2"/>
</dbReference>
<dbReference type="PROSITE" id="PS50118">
    <property type="entry name" value="HMG_BOX_2"/>
    <property type="match status" value="2"/>
</dbReference>
<keyword evidence="1 3" id="KW-0238">DNA-binding</keyword>
<feature type="DNA-binding region" description="HMG box" evidence="3">
    <location>
        <begin position="112"/>
        <end position="187"/>
    </location>
</feature>
<dbReference type="GO" id="GO:0010468">
    <property type="term" value="P:regulation of gene expression"/>
    <property type="evidence" value="ECO:0007669"/>
    <property type="project" value="TreeGrafter"/>
</dbReference>
<evidence type="ECO:0000256" key="4">
    <source>
        <dbReference type="SAM" id="MobiDB-lite"/>
    </source>
</evidence>
<dbReference type="EMBL" id="JANBQF010000318">
    <property type="protein sequence ID" value="KAJ2002266.1"/>
    <property type="molecule type" value="Genomic_DNA"/>
</dbReference>
<protein>
    <recommendedName>
        <fullName evidence="5">HMG box domain-containing protein</fullName>
    </recommendedName>
</protein>
<feature type="domain" description="HMG box" evidence="5">
    <location>
        <begin position="112"/>
        <end position="187"/>
    </location>
</feature>
<keyword evidence="7" id="KW-1185">Reference proteome</keyword>
<organism evidence="6 7">
    <name type="scientific">Coemansia thaxteri</name>
    <dbReference type="NCBI Taxonomy" id="2663907"/>
    <lineage>
        <taxon>Eukaryota</taxon>
        <taxon>Fungi</taxon>
        <taxon>Fungi incertae sedis</taxon>
        <taxon>Zoopagomycota</taxon>
        <taxon>Kickxellomycotina</taxon>
        <taxon>Kickxellomycetes</taxon>
        <taxon>Kickxellales</taxon>
        <taxon>Kickxellaceae</taxon>
        <taxon>Coemansia</taxon>
    </lineage>
</organism>
<feature type="compositionally biased region" description="Low complexity" evidence="4">
    <location>
        <begin position="56"/>
        <end position="68"/>
    </location>
</feature>
<dbReference type="OrthoDB" id="1919336at2759"/>
<sequence length="292" mass="31411">MLLSRALLALSQRSVARSLAAPTAVRAFSVSALRSKTAVAKPTASSTRAKGKKTAGKSGASSVAAAPKRSAKPKRAAKPKKAAAKKAKKEPSSKSALLEKMINQRSPLIKVPKGAPTAYGLFVKDMWFKTKSASTASEAAQPADVFMGAAREISHLWRTLGDAEKQRYVARADALSVTNEQRVREWWASVDSELVALENKRRRRYNRRVASKELQGRRLPLLRNPLAPKRPDSAYTVFIRQGMANLSDKGLGLGEQAKALGAQWSAMSDAAKAPFVVASAASVQAYKTALAR</sequence>
<dbReference type="InterPro" id="IPR009071">
    <property type="entry name" value="HMG_box_dom"/>
</dbReference>
<dbReference type="Proteomes" id="UP001150907">
    <property type="component" value="Unassembled WGS sequence"/>
</dbReference>
<dbReference type="PANTHER" id="PTHR46040">
    <property type="entry name" value="HIGH MOBILITY GROUP PROTEIN 2"/>
    <property type="match status" value="1"/>
</dbReference>
<dbReference type="PANTHER" id="PTHR46040:SF3">
    <property type="entry name" value="HIGH MOBILITY GROUP PROTEIN 2"/>
    <property type="match status" value="1"/>
</dbReference>
<dbReference type="Pfam" id="PF00505">
    <property type="entry name" value="HMG_box"/>
    <property type="match status" value="1"/>
</dbReference>
<evidence type="ECO:0000256" key="1">
    <source>
        <dbReference type="ARBA" id="ARBA00023125"/>
    </source>
</evidence>
<dbReference type="SUPFAM" id="SSF47095">
    <property type="entry name" value="HMG-box"/>
    <property type="match status" value="2"/>
</dbReference>
<evidence type="ECO:0000313" key="7">
    <source>
        <dbReference type="Proteomes" id="UP001150907"/>
    </source>
</evidence>
<dbReference type="GO" id="GO:0003677">
    <property type="term" value="F:DNA binding"/>
    <property type="evidence" value="ECO:0007669"/>
    <property type="project" value="UniProtKB-UniRule"/>
</dbReference>
<evidence type="ECO:0000313" key="6">
    <source>
        <dbReference type="EMBL" id="KAJ2002266.1"/>
    </source>
</evidence>
<accession>A0A9W8BE30</accession>
<keyword evidence="2 3" id="KW-0539">Nucleus</keyword>
<feature type="domain" description="HMG box" evidence="5">
    <location>
        <begin position="228"/>
        <end position="292"/>
    </location>
</feature>